<feature type="transmembrane region" description="Helical" evidence="7">
    <location>
        <begin position="21"/>
        <end position="44"/>
    </location>
</feature>
<dbReference type="InterPro" id="IPR020846">
    <property type="entry name" value="MFS_dom"/>
</dbReference>
<dbReference type="PANTHER" id="PTHR23504">
    <property type="entry name" value="MAJOR FACILITATOR SUPERFAMILY DOMAIN-CONTAINING PROTEIN 10"/>
    <property type="match status" value="1"/>
</dbReference>
<evidence type="ECO:0000256" key="1">
    <source>
        <dbReference type="ARBA" id="ARBA00004141"/>
    </source>
</evidence>
<evidence type="ECO:0000313" key="9">
    <source>
        <dbReference type="EMBL" id="TGZ76328.1"/>
    </source>
</evidence>
<comment type="subcellular location">
    <subcellularLocation>
        <location evidence="1">Membrane</location>
        <topology evidence="1">Multi-pass membrane protein</topology>
    </subcellularLocation>
</comment>
<feature type="transmembrane region" description="Helical" evidence="7">
    <location>
        <begin position="409"/>
        <end position="434"/>
    </location>
</feature>
<dbReference type="OrthoDB" id="10262656at2759"/>
<feature type="transmembrane region" description="Helical" evidence="7">
    <location>
        <begin position="340"/>
        <end position="366"/>
    </location>
</feature>
<dbReference type="PROSITE" id="PS50850">
    <property type="entry name" value="MFS"/>
    <property type="match status" value="1"/>
</dbReference>
<dbReference type="PRINTS" id="PR01035">
    <property type="entry name" value="TCRTETA"/>
</dbReference>
<dbReference type="EMBL" id="ML220184">
    <property type="protein sequence ID" value="TGZ76328.1"/>
    <property type="molecule type" value="Genomic_DNA"/>
</dbReference>
<keyword evidence="5 7" id="KW-0472">Membrane</keyword>
<feature type="transmembrane region" description="Helical" evidence="7">
    <location>
        <begin position="299"/>
        <end position="320"/>
    </location>
</feature>
<dbReference type="InterPro" id="IPR011701">
    <property type="entry name" value="MFS"/>
</dbReference>
<dbReference type="PANTHER" id="PTHR23504:SF15">
    <property type="entry name" value="MAJOR FACILITATOR SUPERFAMILY (MFS) PROFILE DOMAIN-CONTAINING PROTEIN"/>
    <property type="match status" value="1"/>
</dbReference>
<dbReference type="InParanoid" id="A0A4S2MP96"/>
<feature type="transmembrane region" description="Helical" evidence="7">
    <location>
        <begin position="378"/>
        <end position="403"/>
    </location>
</feature>
<sequence>MWFHKYISEKWHFSRRVSAQIALLCICRFAEPLALTCIFPYLYFLIKSFETPESDISFYAGIVSAAFSVGQFLSSVLWGRWADVYGRKPMVLIGLGGTLVSLILLAFSTNVYMLISARLLGGLLNGNVGILRTMVGDLVTDRKQQTTAFTIMPAVWGIASFIGPVIGGALADPISNHPGFFGKNPPRLFVEYPFCLPPLVISLFLLWGMSLGFLFVEETLPAKINRRDIGRELGNKLYFILWTRWKQSGANDEEVEPLLRNSQGPDVESRNTATPQAPSDSDETPSFLTVFTAQSSLNFLFYGLLALHTLSFDQLLPIFLSYSVQGPDEQYLPFKFAGGLGLSSTTVGWILALTGGVFTIAQVVLYHRIAESFGVLRSLGFSAYLYPICYIGVPFLAVITAWFKYSLLSLILVVKTLAQVISFPASMVLINALAGPDGKMRGSLNGIATAVAAVGRMVGPTIWGFLFSRGMKSGYAIIPWWTLAATAIVAGVPVLFVTYGHEEDAKQDSPEEGESH</sequence>
<dbReference type="CDD" id="cd17330">
    <property type="entry name" value="MFS_SLC46_TetA_like"/>
    <property type="match status" value="1"/>
</dbReference>
<feature type="transmembrane region" description="Helical" evidence="7">
    <location>
        <begin position="191"/>
        <end position="216"/>
    </location>
</feature>
<evidence type="ECO:0000256" key="2">
    <source>
        <dbReference type="ARBA" id="ARBA00022448"/>
    </source>
</evidence>
<feature type="transmembrane region" description="Helical" evidence="7">
    <location>
        <begin position="147"/>
        <end position="171"/>
    </location>
</feature>
<organism evidence="9 10">
    <name type="scientific">Ascodesmis nigricans</name>
    <dbReference type="NCBI Taxonomy" id="341454"/>
    <lineage>
        <taxon>Eukaryota</taxon>
        <taxon>Fungi</taxon>
        <taxon>Dikarya</taxon>
        <taxon>Ascomycota</taxon>
        <taxon>Pezizomycotina</taxon>
        <taxon>Pezizomycetes</taxon>
        <taxon>Pezizales</taxon>
        <taxon>Ascodesmidaceae</taxon>
        <taxon>Ascodesmis</taxon>
    </lineage>
</organism>
<keyword evidence="2" id="KW-0813">Transport</keyword>
<dbReference type="AlphaFoldDB" id="A0A4S2MP96"/>
<dbReference type="Gene3D" id="1.20.1250.20">
    <property type="entry name" value="MFS general substrate transporter like domains"/>
    <property type="match status" value="1"/>
</dbReference>
<reference evidence="9 10" key="1">
    <citation type="submission" date="2019-04" db="EMBL/GenBank/DDBJ databases">
        <title>Comparative genomics and transcriptomics to analyze fruiting body development in filamentous ascomycetes.</title>
        <authorList>
            <consortium name="DOE Joint Genome Institute"/>
            <person name="Lutkenhaus R."/>
            <person name="Traeger S."/>
            <person name="Breuer J."/>
            <person name="Kuo A."/>
            <person name="Lipzen A."/>
            <person name="Pangilinan J."/>
            <person name="Dilworth D."/>
            <person name="Sandor L."/>
            <person name="Poggeler S."/>
            <person name="Barry K."/>
            <person name="Grigoriev I.V."/>
            <person name="Nowrousian M."/>
        </authorList>
    </citation>
    <scope>NUCLEOTIDE SEQUENCE [LARGE SCALE GENOMIC DNA]</scope>
    <source>
        <strain evidence="9 10">CBS 389.68</strain>
    </source>
</reference>
<evidence type="ECO:0000256" key="6">
    <source>
        <dbReference type="SAM" id="MobiDB-lite"/>
    </source>
</evidence>
<keyword evidence="10" id="KW-1185">Reference proteome</keyword>
<protein>
    <submittedName>
        <fullName evidence="9">MFS general substrate transporter</fullName>
    </submittedName>
</protein>
<feature type="transmembrane region" description="Helical" evidence="7">
    <location>
        <begin position="446"/>
        <end position="466"/>
    </location>
</feature>
<evidence type="ECO:0000259" key="8">
    <source>
        <dbReference type="PROSITE" id="PS50850"/>
    </source>
</evidence>
<gene>
    <name evidence="9" type="ORF">EX30DRAFT_324838</name>
</gene>
<dbReference type="InterPro" id="IPR036259">
    <property type="entry name" value="MFS_trans_sf"/>
</dbReference>
<evidence type="ECO:0000313" key="10">
    <source>
        <dbReference type="Proteomes" id="UP000298138"/>
    </source>
</evidence>
<feature type="domain" description="Major facilitator superfamily (MFS) profile" evidence="8">
    <location>
        <begin position="20"/>
        <end position="502"/>
    </location>
</feature>
<keyword evidence="3 7" id="KW-0812">Transmembrane</keyword>
<accession>A0A4S2MP96</accession>
<dbReference type="Pfam" id="PF07690">
    <property type="entry name" value="MFS_1"/>
    <property type="match status" value="2"/>
</dbReference>
<dbReference type="GO" id="GO:0016020">
    <property type="term" value="C:membrane"/>
    <property type="evidence" value="ECO:0007669"/>
    <property type="project" value="UniProtKB-SubCell"/>
</dbReference>
<dbReference type="Proteomes" id="UP000298138">
    <property type="component" value="Unassembled WGS sequence"/>
</dbReference>
<evidence type="ECO:0000256" key="3">
    <source>
        <dbReference type="ARBA" id="ARBA00022692"/>
    </source>
</evidence>
<keyword evidence="4 7" id="KW-1133">Transmembrane helix</keyword>
<dbReference type="SUPFAM" id="SSF103473">
    <property type="entry name" value="MFS general substrate transporter"/>
    <property type="match status" value="1"/>
</dbReference>
<feature type="region of interest" description="Disordered" evidence="6">
    <location>
        <begin position="253"/>
        <end position="283"/>
    </location>
</feature>
<evidence type="ECO:0000256" key="4">
    <source>
        <dbReference type="ARBA" id="ARBA00022989"/>
    </source>
</evidence>
<proteinExistence type="predicted"/>
<evidence type="ECO:0000256" key="5">
    <source>
        <dbReference type="ARBA" id="ARBA00023136"/>
    </source>
</evidence>
<feature type="transmembrane region" description="Helical" evidence="7">
    <location>
        <begin position="478"/>
        <end position="499"/>
    </location>
</feature>
<feature type="transmembrane region" description="Helical" evidence="7">
    <location>
        <begin position="90"/>
        <end position="109"/>
    </location>
</feature>
<dbReference type="InterPro" id="IPR001958">
    <property type="entry name" value="Tet-R_TetA/multi-R_MdtG-like"/>
</dbReference>
<feature type="transmembrane region" description="Helical" evidence="7">
    <location>
        <begin position="56"/>
        <end position="78"/>
    </location>
</feature>
<dbReference type="STRING" id="341454.A0A4S2MP96"/>
<feature type="compositionally biased region" description="Polar residues" evidence="6">
    <location>
        <begin position="260"/>
        <end position="283"/>
    </location>
</feature>
<evidence type="ECO:0000256" key="7">
    <source>
        <dbReference type="SAM" id="Phobius"/>
    </source>
</evidence>
<feature type="transmembrane region" description="Helical" evidence="7">
    <location>
        <begin position="115"/>
        <end position="135"/>
    </location>
</feature>
<name>A0A4S2MP96_9PEZI</name>
<dbReference type="GO" id="GO:0022857">
    <property type="term" value="F:transmembrane transporter activity"/>
    <property type="evidence" value="ECO:0007669"/>
    <property type="project" value="InterPro"/>
</dbReference>